<dbReference type="RefSeq" id="WP_195868172.1">
    <property type="nucleotide sequence ID" value="NZ_JADPKZ010000048.1"/>
</dbReference>
<dbReference type="PANTHER" id="PTHR43674">
    <property type="entry name" value="NITRILASE C965.09-RELATED"/>
    <property type="match status" value="1"/>
</dbReference>
<dbReference type="InterPro" id="IPR036526">
    <property type="entry name" value="C-N_Hydrolase_sf"/>
</dbReference>
<evidence type="ECO:0000313" key="4">
    <source>
        <dbReference type="Proteomes" id="UP000642910"/>
    </source>
</evidence>
<dbReference type="InterPro" id="IPR003010">
    <property type="entry name" value="C-N_Hydrolase"/>
</dbReference>
<dbReference type="CDD" id="cd07586">
    <property type="entry name" value="nitrilase_8"/>
    <property type="match status" value="1"/>
</dbReference>
<gene>
    <name evidence="3" type="ORF">IW967_13490</name>
</gene>
<dbReference type="Gene3D" id="3.60.110.10">
    <property type="entry name" value="Carbon-nitrogen hydrolase"/>
    <property type="match status" value="1"/>
</dbReference>
<feature type="domain" description="CN hydrolase" evidence="2">
    <location>
        <begin position="8"/>
        <end position="254"/>
    </location>
</feature>
<dbReference type="PROSITE" id="PS50263">
    <property type="entry name" value="CN_HYDROLASE"/>
    <property type="match status" value="1"/>
</dbReference>
<dbReference type="Pfam" id="PF00795">
    <property type="entry name" value="CN_hydrolase"/>
    <property type="match status" value="1"/>
</dbReference>
<keyword evidence="3" id="KW-0808">Transferase</keyword>
<dbReference type="SUPFAM" id="SSF56317">
    <property type="entry name" value="Carbon-nitrogen hydrolase"/>
    <property type="match status" value="1"/>
</dbReference>
<evidence type="ECO:0000259" key="2">
    <source>
        <dbReference type="PROSITE" id="PS50263"/>
    </source>
</evidence>
<dbReference type="InterPro" id="IPR050345">
    <property type="entry name" value="Aliph_Amidase/BUP"/>
</dbReference>
<proteinExistence type="predicted"/>
<evidence type="ECO:0000256" key="1">
    <source>
        <dbReference type="ARBA" id="ARBA00022801"/>
    </source>
</evidence>
<organism evidence="3 4">
    <name type="scientific">Alicyclobacillus mali</name>
    <name type="common">ex Roth et al. 2021</name>
    <dbReference type="NCBI Taxonomy" id="1123961"/>
    <lineage>
        <taxon>Bacteria</taxon>
        <taxon>Bacillati</taxon>
        <taxon>Bacillota</taxon>
        <taxon>Bacilli</taxon>
        <taxon>Bacillales</taxon>
        <taxon>Alicyclobacillaceae</taxon>
        <taxon>Alicyclobacillus</taxon>
    </lineage>
</organism>
<name>A0ABS0F6E0_9BACL</name>
<dbReference type="Proteomes" id="UP000642910">
    <property type="component" value="Unassembled WGS sequence"/>
</dbReference>
<protein>
    <submittedName>
        <fullName evidence="3">Acyltransferase</fullName>
    </submittedName>
</protein>
<keyword evidence="3" id="KW-0012">Acyltransferase</keyword>
<dbReference type="GO" id="GO:0016746">
    <property type="term" value="F:acyltransferase activity"/>
    <property type="evidence" value="ECO:0007669"/>
    <property type="project" value="UniProtKB-KW"/>
</dbReference>
<dbReference type="PANTHER" id="PTHR43674:SF2">
    <property type="entry name" value="BETA-UREIDOPROPIONASE"/>
    <property type="match status" value="1"/>
</dbReference>
<sequence>MDVAWSAYRVAIAQFAPKLGDVSANVSQHLEYVNEARQANAQVIVFPELGLTGYQTQDLTLEVARHVSHPDIQRLIQASRVVDVLFSFVEEADDCRFFVTAAYASGGRLVHRHRKLYLPTYGMFDERRYFAPGDRVRTFSAQGGQAGVLICEDAWHLSSPYLLAVQGASVIYVPASSPWRNTMAASDFGSHAFWRQLLQVYAQLCGCFFVFANRVGYEDGVHFYGGSGVMGPDGEWVAEGPASERALVVADLDFHMVRRARYTTPLMRDERVRLVLDEMQEAVRRRSTDETGD</sequence>
<reference evidence="3 4" key="1">
    <citation type="submission" date="2020-11" db="EMBL/GenBank/DDBJ databases">
        <title>Genomic insight of Alicyclobacillus mali FL 18 reveals a new arsenic-resistant strain, with potential in environmental biotechnology.</title>
        <authorList>
            <person name="Fiorentino G."/>
            <person name="Gallo G."/>
            <person name="Aulitto M."/>
        </authorList>
    </citation>
    <scope>NUCLEOTIDE SEQUENCE [LARGE SCALE GENOMIC DNA]</scope>
    <source>
        <strain evidence="3 4">FL 18</strain>
    </source>
</reference>
<dbReference type="EMBL" id="JADPKZ010000048">
    <property type="protein sequence ID" value="MBF8378864.1"/>
    <property type="molecule type" value="Genomic_DNA"/>
</dbReference>
<evidence type="ECO:0000313" key="3">
    <source>
        <dbReference type="EMBL" id="MBF8378864.1"/>
    </source>
</evidence>
<keyword evidence="1" id="KW-0378">Hydrolase</keyword>
<comment type="caution">
    <text evidence="3">The sequence shown here is derived from an EMBL/GenBank/DDBJ whole genome shotgun (WGS) entry which is preliminary data.</text>
</comment>
<keyword evidence="4" id="KW-1185">Reference proteome</keyword>
<accession>A0ABS0F6E0</accession>